<name>A0ABN2EEW6_9ACTN</name>
<sequence length="246" mass="27438">MTSAEAVQPLLDGFALSLREILPVRAVWVHGSLVLGDYQVGRSDLDLVAVLDAPIADPAPLLELHRSLEKANPLADKLHCSYLRVDQLADATLRHPTWAQRRYFDRPVTAVTRRELALADHALFGPPPSSLLPATTDEELAAFVRDDLEHFWLPVTLKRRPWYTDVWVDHGPIVVARAGVTLREGRLITKRAALDLLPSLGFPTAVVTDIEQRRYGTPSATSPLWRVRRGNAARAFVRTQIRELVG</sequence>
<proteinExistence type="predicted"/>
<feature type="domain" description="Polymerase nucleotidyl transferase" evidence="1">
    <location>
        <begin position="14"/>
        <end position="54"/>
    </location>
</feature>
<evidence type="ECO:0000313" key="2">
    <source>
        <dbReference type="EMBL" id="GAA1605531.1"/>
    </source>
</evidence>
<dbReference type="RefSeq" id="WP_344220933.1">
    <property type="nucleotide sequence ID" value="NZ_BAAAOS010000055.1"/>
</dbReference>
<organism evidence="2 3">
    <name type="scientific">Kribbella sancticallisti</name>
    <dbReference type="NCBI Taxonomy" id="460087"/>
    <lineage>
        <taxon>Bacteria</taxon>
        <taxon>Bacillati</taxon>
        <taxon>Actinomycetota</taxon>
        <taxon>Actinomycetes</taxon>
        <taxon>Propionibacteriales</taxon>
        <taxon>Kribbellaceae</taxon>
        <taxon>Kribbella</taxon>
    </lineage>
</organism>
<dbReference type="Pfam" id="PF01909">
    <property type="entry name" value="NTP_transf_2"/>
    <property type="match status" value="1"/>
</dbReference>
<dbReference type="SUPFAM" id="SSF81301">
    <property type="entry name" value="Nucleotidyltransferase"/>
    <property type="match status" value="1"/>
</dbReference>
<comment type="caution">
    <text evidence="2">The sequence shown here is derived from an EMBL/GenBank/DDBJ whole genome shotgun (WGS) entry which is preliminary data.</text>
</comment>
<evidence type="ECO:0000259" key="1">
    <source>
        <dbReference type="Pfam" id="PF01909"/>
    </source>
</evidence>
<dbReference type="InterPro" id="IPR002934">
    <property type="entry name" value="Polymerase_NTP_transf_dom"/>
</dbReference>
<dbReference type="EMBL" id="BAAAOS010000055">
    <property type="protein sequence ID" value="GAA1605531.1"/>
    <property type="molecule type" value="Genomic_DNA"/>
</dbReference>
<protein>
    <submittedName>
        <fullName evidence="2">Nucleotidyltransferase domain-containing protein</fullName>
    </submittedName>
</protein>
<accession>A0ABN2EEW6</accession>
<reference evidence="2 3" key="1">
    <citation type="journal article" date="2019" name="Int. J. Syst. Evol. Microbiol.">
        <title>The Global Catalogue of Microorganisms (GCM) 10K type strain sequencing project: providing services to taxonomists for standard genome sequencing and annotation.</title>
        <authorList>
            <consortium name="The Broad Institute Genomics Platform"/>
            <consortium name="The Broad Institute Genome Sequencing Center for Infectious Disease"/>
            <person name="Wu L."/>
            <person name="Ma J."/>
        </authorList>
    </citation>
    <scope>NUCLEOTIDE SEQUENCE [LARGE SCALE GENOMIC DNA]</scope>
    <source>
        <strain evidence="2 3">JCM 14969</strain>
    </source>
</reference>
<dbReference type="InterPro" id="IPR043519">
    <property type="entry name" value="NT_sf"/>
</dbReference>
<evidence type="ECO:0000313" key="3">
    <source>
        <dbReference type="Proteomes" id="UP001500393"/>
    </source>
</evidence>
<keyword evidence="3" id="KW-1185">Reference proteome</keyword>
<gene>
    <name evidence="2" type="ORF">GCM10009789_69310</name>
</gene>
<dbReference type="Proteomes" id="UP001500393">
    <property type="component" value="Unassembled WGS sequence"/>
</dbReference>